<protein>
    <submittedName>
        <fullName evidence="2">Uncharacterized protein</fullName>
    </submittedName>
</protein>
<dbReference type="Proteomes" id="UP000612362">
    <property type="component" value="Unassembled WGS sequence"/>
</dbReference>
<keyword evidence="3" id="KW-1185">Reference proteome</keyword>
<accession>A0A8J3I292</accession>
<gene>
    <name evidence="2" type="ORF">KSX_30800</name>
</gene>
<name>A0A8J3I292_9CHLR</name>
<comment type="caution">
    <text evidence="2">The sequence shown here is derived from an EMBL/GenBank/DDBJ whole genome shotgun (WGS) entry which is preliminary data.</text>
</comment>
<dbReference type="EMBL" id="BNJF01000001">
    <property type="protein sequence ID" value="GHO44917.1"/>
    <property type="molecule type" value="Genomic_DNA"/>
</dbReference>
<evidence type="ECO:0000256" key="1">
    <source>
        <dbReference type="SAM" id="MobiDB-lite"/>
    </source>
</evidence>
<dbReference type="AlphaFoldDB" id="A0A8J3I292"/>
<evidence type="ECO:0000313" key="3">
    <source>
        <dbReference type="Proteomes" id="UP000612362"/>
    </source>
</evidence>
<proteinExistence type="predicted"/>
<sequence>MNYADRDKAYSAGRTAGEEDARQDTEFFAQVVREAREFALQGIRQLPTSIPPVIKARGSRASTTIAPAVKAVNPEQFSTEFKRVHGQDLQQWLEKQMRYELLKHQSAQHVERHRNTLSNRLPSDKPYWDAFGSMHLAGYIETFDKMGFSLTGFSL</sequence>
<evidence type="ECO:0000313" key="2">
    <source>
        <dbReference type="EMBL" id="GHO44917.1"/>
    </source>
</evidence>
<organism evidence="2 3">
    <name type="scientific">Ktedonospora formicarum</name>
    <dbReference type="NCBI Taxonomy" id="2778364"/>
    <lineage>
        <taxon>Bacteria</taxon>
        <taxon>Bacillati</taxon>
        <taxon>Chloroflexota</taxon>
        <taxon>Ktedonobacteria</taxon>
        <taxon>Ktedonobacterales</taxon>
        <taxon>Ktedonobacteraceae</taxon>
        <taxon>Ktedonospora</taxon>
    </lineage>
</organism>
<feature type="region of interest" description="Disordered" evidence="1">
    <location>
        <begin position="1"/>
        <end position="22"/>
    </location>
</feature>
<reference evidence="2" key="1">
    <citation type="submission" date="2020-10" db="EMBL/GenBank/DDBJ databases">
        <title>Taxonomic study of unclassified bacteria belonging to the class Ktedonobacteria.</title>
        <authorList>
            <person name="Yabe S."/>
            <person name="Wang C.M."/>
            <person name="Zheng Y."/>
            <person name="Sakai Y."/>
            <person name="Cavaletti L."/>
            <person name="Monciardini P."/>
            <person name="Donadio S."/>
        </authorList>
    </citation>
    <scope>NUCLEOTIDE SEQUENCE</scope>
    <source>
        <strain evidence="2">SOSP1-1</strain>
    </source>
</reference>